<dbReference type="RefSeq" id="WP_110065708.1">
    <property type="nucleotide sequence ID" value="NZ_QGTW01000008.1"/>
</dbReference>
<sequence>MKPSEMIKTLIRQDQGYSGKSVSFRPGQIVSGKIVKLFPNQTAEVQIGPHKAIAQLETPLSANSRYWFKVQPGEGMIHLKVIESAGQAGMASPAVSLLAQLGLPASKENKLLVQYFLKEQLPITGETLQLASDWLKEGESFEDGLRILKELIVRQLPFTKDVFLALSSVNNGDSVSILMKKLLQQLNQSELTARGQKISILLNDFTQTAREKSGALAAARLSAEWLSTKNQANSLAAFNILKALELVKGGTNEETALMQAIDSWSQRNHIPGQLAIMEYIKELLQTNQSGKRQEFILNLAKLSSVIGNFQVSRGQSQALSEVQRILSNIRTNQITFPVEDKIIVPLIKEAMLLNMKDSASNSGNRFLSIFGESELKIASVKMGSFLAGENNSLAAMLQPQDRTILADLKNSIQAESIFKVDQQSIKAQLKNLIQALGLSHEHDMVHFLKQPDDGAAPKWESLKPLLIGLLSEEVPFSAKDAAERILHKITGFQALSQEFGPRQHIVFQLPVPLWGKVSDLTMQWSGRKTENGDIDPSHCRVLFYLNLEHLNETIVDLHVQNRIINISVINEHEGMKALAAPLTVKLKESLAELNYKLSSVTYQKPETAGNSLKERELVKANQFTGVDLRV</sequence>
<evidence type="ECO:0008006" key="3">
    <source>
        <dbReference type="Google" id="ProtNLM"/>
    </source>
</evidence>
<evidence type="ECO:0000313" key="2">
    <source>
        <dbReference type="Proteomes" id="UP000247150"/>
    </source>
</evidence>
<protein>
    <recommendedName>
        <fullName evidence="3">Flagellar hook-length control protein FliK</fullName>
    </recommendedName>
</protein>
<name>A0A2V3A1L3_9BACI</name>
<dbReference type="EMBL" id="QGTW01000008">
    <property type="protein sequence ID" value="PWW27386.1"/>
    <property type="molecule type" value="Genomic_DNA"/>
</dbReference>
<dbReference type="Proteomes" id="UP000247150">
    <property type="component" value="Unassembled WGS sequence"/>
</dbReference>
<comment type="caution">
    <text evidence="1">The sequence shown here is derived from an EMBL/GenBank/DDBJ whole genome shotgun (WGS) entry which is preliminary data.</text>
</comment>
<reference evidence="1 2" key="1">
    <citation type="submission" date="2018-05" db="EMBL/GenBank/DDBJ databases">
        <title>Freshwater and sediment microbial communities from various areas in North America, analyzing microbe dynamics in response to fracking.</title>
        <authorList>
            <person name="Lamendella R."/>
        </authorList>
    </citation>
    <scope>NUCLEOTIDE SEQUENCE [LARGE SCALE GENOMIC DNA]</scope>
    <source>
        <strain evidence="1 2">15_TX</strain>
    </source>
</reference>
<organism evidence="1 2">
    <name type="scientific">Cytobacillus oceanisediminis</name>
    <dbReference type="NCBI Taxonomy" id="665099"/>
    <lineage>
        <taxon>Bacteria</taxon>
        <taxon>Bacillati</taxon>
        <taxon>Bacillota</taxon>
        <taxon>Bacilli</taxon>
        <taxon>Bacillales</taxon>
        <taxon>Bacillaceae</taxon>
        <taxon>Cytobacillus</taxon>
    </lineage>
</organism>
<dbReference type="AlphaFoldDB" id="A0A2V3A1L3"/>
<gene>
    <name evidence="1" type="ORF">DFO73_108125</name>
</gene>
<dbReference type="OrthoDB" id="2351076at2"/>
<accession>A0A2V3A1L3</accession>
<proteinExistence type="predicted"/>
<evidence type="ECO:0000313" key="1">
    <source>
        <dbReference type="EMBL" id="PWW27386.1"/>
    </source>
</evidence>